<dbReference type="SUPFAM" id="SSF54593">
    <property type="entry name" value="Glyoxalase/Bleomycin resistance protein/Dihydroxybiphenyl dioxygenase"/>
    <property type="match status" value="1"/>
</dbReference>
<keyword evidence="3" id="KW-1185">Reference proteome</keyword>
<dbReference type="Proteomes" id="UP000294498">
    <property type="component" value="Unassembled WGS sequence"/>
</dbReference>
<dbReference type="Pfam" id="PF00903">
    <property type="entry name" value="Glyoxalase"/>
    <property type="match status" value="1"/>
</dbReference>
<gene>
    <name evidence="2" type="ORF">EDB95_2781</name>
</gene>
<proteinExistence type="predicted"/>
<accession>A0A4R8DUA9</accession>
<organism evidence="2 3">
    <name type="scientific">Dinghuibacter silviterrae</name>
    <dbReference type="NCBI Taxonomy" id="1539049"/>
    <lineage>
        <taxon>Bacteria</taxon>
        <taxon>Pseudomonadati</taxon>
        <taxon>Bacteroidota</taxon>
        <taxon>Chitinophagia</taxon>
        <taxon>Chitinophagales</taxon>
        <taxon>Chitinophagaceae</taxon>
        <taxon>Dinghuibacter</taxon>
    </lineage>
</organism>
<dbReference type="OrthoDB" id="1270449at2"/>
<dbReference type="InterPro" id="IPR051332">
    <property type="entry name" value="Fosfomycin_Res_Enzymes"/>
</dbReference>
<evidence type="ECO:0000313" key="3">
    <source>
        <dbReference type="Proteomes" id="UP000294498"/>
    </source>
</evidence>
<dbReference type="PANTHER" id="PTHR36113:SF3">
    <property type="entry name" value="SLL5075 PROTEIN"/>
    <property type="match status" value="1"/>
</dbReference>
<comment type="caution">
    <text evidence="2">The sequence shown here is derived from an EMBL/GenBank/DDBJ whole genome shotgun (WGS) entry which is preliminary data.</text>
</comment>
<dbReference type="EMBL" id="SODV01000001">
    <property type="protein sequence ID" value="TDX01739.1"/>
    <property type="molecule type" value="Genomic_DNA"/>
</dbReference>
<keyword evidence="2" id="KW-0560">Oxidoreductase</keyword>
<feature type="domain" description="VOC" evidence="1">
    <location>
        <begin position="3"/>
        <end position="117"/>
    </location>
</feature>
<dbReference type="InterPro" id="IPR004360">
    <property type="entry name" value="Glyas_Fos-R_dOase_dom"/>
</dbReference>
<dbReference type="PROSITE" id="PS51819">
    <property type="entry name" value="VOC"/>
    <property type="match status" value="1"/>
</dbReference>
<dbReference type="Gene3D" id="3.10.180.10">
    <property type="entry name" value="2,3-Dihydroxybiphenyl 1,2-Dioxygenase, domain 1"/>
    <property type="match status" value="1"/>
</dbReference>
<dbReference type="CDD" id="cd06587">
    <property type="entry name" value="VOC"/>
    <property type="match status" value="1"/>
</dbReference>
<dbReference type="GO" id="GO:0051213">
    <property type="term" value="F:dioxygenase activity"/>
    <property type="evidence" value="ECO:0007669"/>
    <property type="project" value="UniProtKB-KW"/>
</dbReference>
<evidence type="ECO:0000259" key="1">
    <source>
        <dbReference type="PROSITE" id="PS51819"/>
    </source>
</evidence>
<dbReference type="AlphaFoldDB" id="A0A4R8DUA9"/>
<dbReference type="RefSeq" id="WP_133994379.1">
    <property type="nucleotide sequence ID" value="NZ_SODV01000001.1"/>
</dbReference>
<keyword evidence="2" id="KW-0223">Dioxygenase</keyword>
<name>A0A4R8DUA9_9BACT</name>
<dbReference type="InterPro" id="IPR029068">
    <property type="entry name" value="Glyas_Bleomycin-R_OHBP_Dase"/>
</dbReference>
<dbReference type="InterPro" id="IPR037523">
    <property type="entry name" value="VOC_core"/>
</dbReference>
<reference evidence="2 3" key="1">
    <citation type="submission" date="2019-03" db="EMBL/GenBank/DDBJ databases">
        <title>Genomic Encyclopedia of Type Strains, Phase IV (KMG-IV): sequencing the most valuable type-strain genomes for metagenomic binning, comparative biology and taxonomic classification.</title>
        <authorList>
            <person name="Goeker M."/>
        </authorList>
    </citation>
    <scope>NUCLEOTIDE SEQUENCE [LARGE SCALE GENOMIC DNA]</scope>
    <source>
        <strain evidence="2 3">DSM 100059</strain>
    </source>
</reference>
<dbReference type="PANTHER" id="PTHR36113">
    <property type="entry name" value="LYASE, PUTATIVE-RELATED-RELATED"/>
    <property type="match status" value="1"/>
</dbReference>
<sequence>MLQLNHLSLSVPDVAATKAVFEEFFGFTCKTIKGDNVIAVLRGEGNQCVVLTTQKQTEAYPKDFHFGFIVKTQSEVDDTYQKLAQAGFAGEAPRKIRDSYGFYFHIPGNILTEVSCPL</sequence>
<evidence type="ECO:0000313" key="2">
    <source>
        <dbReference type="EMBL" id="TDX01739.1"/>
    </source>
</evidence>
<protein>
    <submittedName>
        <fullName evidence="2">Glyoxalase/bleomycin resistance protein/dioxygenase superfamily protein</fullName>
    </submittedName>
</protein>